<dbReference type="InterPro" id="IPR051502">
    <property type="entry name" value="RLP_Defense_Trigger"/>
</dbReference>
<evidence type="ECO:0000256" key="10">
    <source>
        <dbReference type="ARBA" id="ARBA00023180"/>
    </source>
</evidence>
<evidence type="ECO:0000256" key="3">
    <source>
        <dbReference type="ARBA" id="ARBA00022475"/>
    </source>
</evidence>
<dbReference type="STRING" id="906689.A0A2I0VVM8"/>
<evidence type="ECO:0000256" key="5">
    <source>
        <dbReference type="ARBA" id="ARBA00022692"/>
    </source>
</evidence>
<comment type="subcellular location">
    <subcellularLocation>
        <location evidence="1">Cell membrane</location>
    </subcellularLocation>
    <subcellularLocation>
        <location evidence="11">Endomembrane system</location>
        <topology evidence="11">Single-pass membrane protein</topology>
    </subcellularLocation>
</comment>
<evidence type="ECO:0000256" key="4">
    <source>
        <dbReference type="ARBA" id="ARBA00022614"/>
    </source>
</evidence>
<dbReference type="AlphaFoldDB" id="A0A2I0VVM8"/>
<dbReference type="PANTHER" id="PTHR48062">
    <property type="entry name" value="RECEPTOR-LIKE PROTEIN 14"/>
    <property type="match status" value="1"/>
</dbReference>
<evidence type="ECO:0000256" key="8">
    <source>
        <dbReference type="ARBA" id="ARBA00022989"/>
    </source>
</evidence>
<keyword evidence="10" id="KW-0325">Glycoprotein</keyword>
<evidence type="ECO:0000313" key="13">
    <source>
        <dbReference type="Proteomes" id="UP000233837"/>
    </source>
</evidence>
<dbReference type="InterPro" id="IPR001611">
    <property type="entry name" value="Leu-rich_rpt"/>
</dbReference>
<dbReference type="GO" id="GO:0005886">
    <property type="term" value="C:plasma membrane"/>
    <property type="evidence" value="ECO:0007669"/>
    <property type="project" value="UniProtKB-SubCell"/>
</dbReference>
<keyword evidence="5" id="KW-0812">Transmembrane</keyword>
<protein>
    <submittedName>
        <fullName evidence="12">LRR receptor-like serine/threonine-protein kinase FLS2</fullName>
    </submittedName>
</protein>
<dbReference type="SUPFAM" id="SSF52058">
    <property type="entry name" value="L domain-like"/>
    <property type="match status" value="1"/>
</dbReference>
<keyword evidence="6" id="KW-0732">Signal</keyword>
<dbReference type="GO" id="GO:0012505">
    <property type="term" value="C:endomembrane system"/>
    <property type="evidence" value="ECO:0007669"/>
    <property type="project" value="UniProtKB-SubCell"/>
</dbReference>
<evidence type="ECO:0000256" key="9">
    <source>
        <dbReference type="ARBA" id="ARBA00023136"/>
    </source>
</evidence>
<gene>
    <name evidence="12" type="primary">FLS2</name>
    <name evidence="12" type="ORF">MA16_Dca020383</name>
</gene>
<evidence type="ECO:0000313" key="12">
    <source>
        <dbReference type="EMBL" id="PKU67457.1"/>
    </source>
</evidence>
<keyword evidence="12" id="KW-0808">Transferase</keyword>
<keyword evidence="9" id="KW-0472">Membrane</keyword>
<keyword evidence="3" id="KW-1003">Cell membrane</keyword>
<evidence type="ECO:0000256" key="6">
    <source>
        <dbReference type="ARBA" id="ARBA00022729"/>
    </source>
</evidence>
<evidence type="ECO:0000256" key="11">
    <source>
        <dbReference type="ARBA" id="ARBA00037847"/>
    </source>
</evidence>
<reference evidence="12 13" key="2">
    <citation type="journal article" date="2017" name="Nature">
        <title>The Apostasia genome and the evolution of orchids.</title>
        <authorList>
            <person name="Zhang G.Q."/>
            <person name="Liu K.W."/>
            <person name="Li Z."/>
            <person name="Lohaus R."/>
            <person name="Hsiao Y.Y."/>
            <person name="Niu S.C."/>
            <person name="Wang J.Y."/>
            <person name="Lin Y.C."/>
            <person name="Xu Q."/>
            <person name="Chen L.J."/>
            <person name="Yoshida K."/>
            <person name="Fujiwara S."/>
            <person name="Wang Z.W."/>
            <person name="Zhang Y.Q."/>
            <person name="Mitsuda N."/>
            <person name="Wang M."/>
            <person name="Liu G.H."/>
            <person name="Pecoraro L."/>
            <person name="Huang H.X."/>
            <person name="Xiao X.J."/>
            <person name="Lin M."/>
            <person name="Wu X.Y."/>
            <person name="Wu W.L."/>
            <person name="Chen Y.Y."/>
            <person name="Chang S.B."/>
            <person name="Sakamoto S."/>
            <person name="Ohme-Takagi M."/>
            <person name="Yagi M."/>
            <person name="Zeng S.J."/>
            <person name="Shen C.Y."/>
            <person name="Yeh C.M."/>
            <person name="Luo Y.B."/>
            <person name="Tsai W.C."/>
            <person name="Van de Peer Y."/>
            <person name="Liu Z.J."/>
        </authorList>
    </citation>
    <scope>NUCLEOTIDE SEQUENCE [LARGE SCALE GENOMIC DNA]</scope>
    <source>
        <tissue evidence="12">The whole plant</tissue>
    </source>
</reference>
<keyword evidence="13" id="KW-1185">Reference proteome</keyword>
<dbReference type="Gene3D" id="3.80.10.10">
    <property type="entry name" value="Ribonuclease Inhibitor"/>
    <property type="match status" value="1"/>
</dbReference>
<name>A0A2I0VVM8_9ASPA</name>
<keyword evidence="7" id="KW-0677">Repeat</keyword>
<keyword evidence="12" id="KW-0675">Receptor</keyword>
<reference evidence="12 13" key="1">
    <citation type="journal article" date="2016" name="Sci. Rep.">
        <title>The Dendrobium catenatum Lindl. genome sequence provides insights into polysaccharide synthase, floral development and adaptive evolution.</title>
        <authorList>
            <person name="Zhang G.Q."/>
            <person name="Xu Q."/>
            <person name="Bian C."/>
            <person name="Tsai W.C."/>
            <person name="Yeh C.M."/>
            <person name="Liu K.W."/>
            <person name="Yoshida K."/>
            <person name="Zhang L.S."/>
            <person name="Chang S.B."/>
            <person name="Chen F."/>
            <person name="Shi Y."/>
            <person name="Su Y.Y."/>
            <person name="Zhang Y.Q."/>
            <person name="Chen L.J."/>
            <person name="Yin Y."/>
            <person name="Lin M."/>
            <person name="Huang H."/>
            <person name="Deng H."/>
            <person name="Wang Z.W."/>
            <person name="Zhu S.L."/>
            <person name="Zhao X."/>
            <person name="Deng C."/>
            <person name="Niu S.C."/>
            <person name="Huang J."/>
            <person name="Wang M."/>
            <person name="Liu G.H."/>
            <person name="Yang H.J."/>
            <person name="Xiao X.J."/>
            <person name="Hsiao Y.Y."/>
            <person name="Wu W.L."/>
            <person name="Chen Y.Y."/>
            <person name="Mitsuda N."/>
            <person name="Ohme-Takagi M."/>
            <person name="Luo Y.B."/>
            <person name="Van de Peer Y."/>
            <person name="Liu Z.J."/>
        </authorList>
    </citation>
    <scope>NUCLEOTIDE SEQUENCE [LARGE SCALE GENOMIC DNA]</scope>
    <source>
        <tissue evidence="12">The whole plant</tissue>
    </source>
</reference>
<keyword evidence="4" id="KW-0433">Leucine-rich repeat</keyword>
<keyword evidence="12" id="KW-0418">Kinase</keyword>
<evidence type="ECO:0000256" key="1">
    <source>
        <dbReference type="ARBA" id="ARBA00004236"/>
    </source>
</evidence>
<dbReference type="FunFam" id="3.80.10.10:FF:000041">
    <property type="entry name" value="LRR receptor-like serine/threonine-protein kinase ERECTA"/>
    <property type="match status" value="1"/>
</dbReference>
<dbReference type="Pfam" id="PF00560">
    <property type="entry name" value="LRR_1"/>
    <property type="match status" value="2"/>
</dbReference>
<dbReference type="InterPro" id="IPR032675">
    <property type="entry name" value="LRR_dom_sf"/>
</dbReference>
<dbReference type="Proteomes" id="UP000233837">
    <property type="component" value="Unassembled WGS sequence"/>
</dbReference>
<dbReference type="GO" id="GO:0016301">
    <property type="term" value="F:kinase activity"/>
    <property type="evidence" value="ECO:0007669"/>
    <property type="project" value="UniProtKB-KW"/>
</dbReference>
<evidence type="ECO:0000256" key="2">
    <source>
        <dbReference type="ARBA" id="ARBA00009592"/>
    </source>
</evidence>
<organism evidence="12 13">
    <name type="scientific">Dendrobium catenatum</name>
    <dbReference type="NCBI Taxonomy" id="906689"/>
    <lineage>
        <taxon>Eukaryota</taxon>
        <taxon>Viridiplantae</taxon>
        <taxon>Streptophyta</taxon>
        <taxon>Embryophyta</taxon>
        <taxon>Tracheophyta</taxon>
        <taxon>Spermatophyta</taxon>
        <taxon>Magnoliopsida</taxon>
        <taxon>Liliopsida</taxon>
        <taxon>Asparagales</taxon>
        <taxon>Orchidaceae</taxon>
        <taxon>Epidendroideae</taxon>
        <taxon>Malaxideae</taxon>
        <taxon>Dendrobiinae</taxon>
        <taxon>Dendrobium</taxon>
    </lineage>
</organism>
<proteinExistence type="inferred from homology"/>
<dbReference type="EMBL" id="KZ503194">
    <property type="protein sequence ID" value="PKU67457.1"/>
    <property type="molecule type" value="Genomic_DNA"/>
</dbReference>
<comment type="similarity">
    <text evidence="2">Belongs to the RLP family.</text>
</comment>
<dbReference type="PANTHER" id="PTHR48062:SF52">
    <property type="entry name" value="RECEPTOR-LIKE PROTEIN 8-RELATED"/>
    <property type="match status" value="1"/>
</dbReference>
<sequence length="271" mass="29730">MNPLSNIKFLQMAQRPPLPHDRSALADPSLPADPHKINLYINPHLSLTEDSSILPGIQIPQNLSMVVLPATHDSDSSRRESLSASIQPQIMLNPILKQLPEHFYAKAAYIGLHLLYLDGNQFMGELPRSLGKLENVTAMILSKNHFSGSVPEEIGGCCALESLDFLGNNFSGTIPLLIGKLSSLISLCLSDNQLVGPLHAEIGICNSLVELELHDNLIGGRAPLENCRCQFPHAEDPRADYLINKEKSSCSTSDDPLHHNAYTNTRILNFS</sequence>
<accession>A0A2I0VVM8</accession>
<evidence type="ECO:0000256" key="7">
    <source>
        <dbReference type="ARBA" id="ARBA00022737"/>
    </source>
</evidence>
<keyword evidence="8" id="KW-1133">Transmembrane helix</keyword>